<keyword evidence="1" id="KW-1133">Transmembrane helix</keyword>
<proteinExistence type="predicted"/>
<dbReference type="AlphaFoldDB" id="A0AAV2SFT3"/>
<dbReference type="InterPro" id="IPR011012">
    <property type="entry name" value="Longin-like_dom_sf"/>
</dbReference>
<dbReference type="EMBL" id="CAXKWB010063232">
    <property type="protein sequence ID" value="CAL4186364.1"/>
    <property type="molecule type" value="Genomic_DNA"/>
</dbReference>
<organism evidence="2 3">
    <name type="scientific">Meganyctiphanes norvegica</name>
    <name type="common">Northern krill</name>
    <name type="synonym">Thysanopoda norvegica</name>
    <dbReference type="NCBI Taxonomy" id="48144"/>
    <lineage>
        <taxon>Eukaryota</taxon>
        <taxon>Metazoa</taxon>
        <taxon>Ecdysozoa</taxon>
        <taxon>Arthropoda</taxon>
        <taxon>Crustacea</taxon>
        <taxon>Multicrustacea</taxon>
        <taxon>Malacostraca</taxon>
        <taxon>Eumalacostraca</taxon>
        <taxon>Eucarida</taxon>
        <taxon>Euphausiacea</taxon>
        <taxon>Euphausiidae</taxon>
        <taxon>Meganyctiphanes</taxon>
    </lineage>
</organism>
<evidence type="ECO:0008006" key="4">
    <source>
        <dbReference type="Google" id="ProtNLM"/>
    </source>
</evidence>
<keyword evidence="3" id="KW-1185">Reference proteome</keyword>
<keyword evidence="1" id="KW-0472">Membrane</keyword>
<sequence>MAACIFIISISIDVFMEKHWKSVIPRSICDYFFDAQRKANSNEDIPPVITTPHHYLISVLRSNLFFVAVCMTEVPTIFLITYMFQLEIFILKDNIDEYCEATMAKICGGLFGLKRQISDNWALAYKHLNNRCAAPCTTDAHTTRYDKPALFKYSHPHFPHAKHRQTLVGRFTGDVLRVWYYGIMTHDVDAILSHSSIFFVAWLQRYTSCSVLGRSMPPLATPLISPKLFDEMQFRHYLAGPNLRLENILRISRDSLPFHLYNSYRNRHILISVIIHINNN</sequence>
<protein>
    <recommendedName>
        <fullName evidence="4">Odorant receptor</fullName>
    </recommendedName>
</protein>
<evidence type="ECO:0000256" key="1">
    <source>
        <dbReference type="SAM" id="Phobius"/>
    </source>
</evidence>
<keyword evidence="1" id="KW-0812">Transmembrane</keyword>
<dbReference type="Proteomes" id="UP001497623">
    <property type="component" value="Unassembled WGS sequence"/>
</dbReference>
<name>A0AAV2SFT3_MEGNR</name>
<dbReference type="SUPFAM" id="SSF64356">
    <property type="entry name" value="SNARE-like"/>
    <property type="match status" value="1"/>
</dbReference>
<gene>
    <name evidence="2" type="ORF">MNOR_LOCUS36046</name>
</gene>
<accession>A0AAV2SFT3</accession>
<dbReference type="Gene3D" id="3.30.450.60">
    <property type="match status" value="1"/>
</dbReference>
<feature type="non-terminal residue" evidence="2">
    <location>
        <position position="280"/>
    </location>
</feature>
<feature type="transmembrane region" description="Helical" evidence="1">
    <location>
        <begin position="64"/>
        <end position="84"/>
    </location>
</feature>
<comment type="caution">
    <text evidence="2">The sequence shown here is derived from an EMBL/GenBank/DDBJ whole genome shotgun (WGS) entry which is preliminary data.</text>
</comment>
<evidence type="ECO:0000313" key="3">
    <source>
        <dbReference type="Proteomes" id="UP001497623"/>
    </source>
</evidence>
<evidence type="ECO:0000313" key="2">
    <source>
        <dbReference type="EMBL" id="CAL4186364.1"/>
    </source>
</evidence>
<reference evidence="2 3" key="1">
    <citation type="submission" date="2024-05" db="EMBL/GenBank/DDBJ databases">
        <authorList>
            <person name="Wallberg A."/>
        </authorList>
    </citation>
    <scope>NUCLEOTIDE SEQUENCE [LARGE SCALE GENOMIC DNA]</scope>
</reference>